<dbReference type="OrthoDB" id="448448at2759"/>
<dbReference type="InterPro" id="IPR050520">
    <property type="entry name" value="INO80/SWR1_helicase"/>
</dbReference>
<evidence type="ECO:0000256" key="6">
    <source>
        <dbReference type="SAM" id="MobiDB-lite"/>
    </source>
</evidence>
<keyword evidence="4" id="KW-0347">Helicase</keyword>
<dbReference type="GO" id="GO:0016887">
    <property type="term" value="F:ATP hydrolysis activity"/>
    <property type="evidence" value="ECO:0007669"/>
    <property type="project" value="TreeGrafter"/>
</dbReference>
<dbReference type="GO" id="GO:0042393">
    <property type="term" value="F:histone binding"/>
    <property type="evidence" value="ECO:0007669"/>
    <property type="project" value="TreeGrafter"/>
</dbReference>
<evidence type="ECO:0000313" key="8">
    <source>
        <dbReference type="EMBL" id="CAG8615904.1"/>
    </source>
</evidence>
<dbReference type="SUPFAM" id="SSF52540">
    <property type="entry name" value="P-loop containing nucleoside triphosphate hydrolases"/>
    <property type="match status" value="1"/>
</dbReference>
<sequence>EQRQLLTERFNHDPKILVFILSTRSGGLGINLTGADTVILYDSDWNPCMDRQCQDRCHRIGQTRDVSIYRFISEHTIEENVLLKAKQKRKLDKLVMTEGDFTTDYFEKMKWRELLDVIAPKRDEDVSDDTLAGPALEQCLAMVEDDKDVNAARVARIEEDIDLTEFAENSNSAAENAATTSATEAPADGPADAPADGPADAPADMEAGVADADQRQSADTLSPNTDIDDTGESDRAMDHVDNYMLRFMERELGISIDSDINT</sequence>
<dbReference type="InterPro" id="IPR049730">
    <property type="entry name" value="SNF2/RAD54-like_C"/>
</dbReference>
<gene>
    <name evidence="8" type="ORF">POCULU_LOCUS8181</name>
</gene>
<evidence type="ECO:0000259" key="7">
    <source>
        <dbReference type="PROSITE" id="PS51194"/>
    </source>
</evidence>
<feature type="non-terminal residue" evidence="8">
    <location>
        <position position="1"/>
    </location>
</feature>
<accession>A0A9N9CUS4</accession>
<dbReference type="Gene3D" id="3.40.50.300">
    <property type="entry name" value="P-loop containing nucleotide triphosphate hydrolases"/>
    <property type="match status" value="1"/>
</dbReference>
<dbReference type="InterPro" id="IPR027417">
    <property type="entry name" value="P-loop_NTPase"/>
</dbReference>
<dbReference type="EMBL" id="CAJVPJ010002216">
    <property type="protein sequence ID" value="CAG8615904.1"/>
    <property type="molecule type" value="Genomic_DNA"/>
</dbReference>
<dbReference type="GO" id="GO:0000812">
    <property type="term" value="C:Swr1 complex"/>
    <property type="evidence" value="ECO:0007669"/>
    <property type="project" value="TreeGrafter"/>
</dbReference>
<dbReference type="GO" id="GO:0006338">
    <property type="term" value="P:chromatin remodeling"/>
    <property type="evidence" value="ECO:0007669"/>
    <property type="project" value="TreeGrafter"/>
</dbReference>
<comment type="subcellular location">
    <subcellularLocation>
        <location evidence="1">Nucleus</location>
    </subcellularLocation>
</comment>
<dbReference type="InterPro" id="IPR001650">
    <property type="entry name" value="Helicase_C-like"/>
</dbReference>
<feature type="compositionally biased region" description="Low complexity" evidence="6">
    <location>
        <begin position="167"/>
        <end position="204"/>
    </location>
</feature>
<keyword evidence="9" id="KW-1185">Reference proteome</keyword>
<keyword evidence="5" id="KW-0067">ATP-binding</keyword>
<dbReference type="SMART" id="SM00490">
    <property type="entry name" value="HELICc"/>
    <property type="match status" value="1"/>
</dbReference>
<dbReference type="Pfam" id="PF00271">
    <property type="entry name" value="Helicase_C"/>
    <property type="match status" value="1"/>
</dbReference>
<evidence type="ECO:0000313" key="9">
    <source>
        <dbReference type="Proteomes" id="UP000789572"/>
    </source>
</evidence>
<organism evidence="8 9">
    <name type="scientific">Paraglomus occultum</name>
    <dbReference type="NCBI Taxonomy" id="144539"/>
    <lineage>
        <taxon>Eukaryota</taxon>
        <taxon>Fungi</taxon>
        <taxon>Fungi incertae sedis</taxon>
        <taxon>Mucoromycota</taxon>
        <taxon>Glomeromycotina</taxon>
        <taxon>Glomeromycetes</taxon>
        <taxon>Paraglomerales</taxon>
        <taxon>Paraglomeraceae</taxon>
        <taxon>Paraglomus</taxon>
    </lineage>
</organism>
<dbReference type="PROSITE" id="PS51194">
    <property type="entry name" value="HELICASE_CTER"/>
    <property type="match status" value="1"/>
</dbReference>
<dbReference type="PANTHER" id="PTHR45685">
    <property type="entry name" value="HELICASE SRCAP-RELATED"/>
    <property type="match status" value="1"/>
</dbReference>
<dbReference type="GO" id="GO:0005524">
    <property type="term" value="F:ATP binding"/>
    <property type="evidence" value="ECO:0007669"/>
    <property type="project" value="UniProtKB-KW"/>
</dbReference>
<feature type="region of interest" description="Disordered" evidence="6">
    <location>
        <begin position="166"/>
        <end position="235"/>
    </location>
</feature>
<dbReference type="PANTHER" id="PTHR45685:SF1">
    <property type="entry name" value="HELICASE SRCAP"/>
    <property type="match status" value="1"/>
</dbReference>
<dbReference type="CDD" id="cd18793">
    <property type="entry name" value="SF2_C_SNF"/>
    <property type="match status" value="1"/>
</dbReference>
<dbReference type="Proteomes" id="UP000789572">
    <property type="component" value="Unassembled WGS sequence"/>
</dbReference>
<comment type="caution">
    <text evidence="8">The sequence shown here is derived from an EMBL/GenBank/DDBJ whole genome shotgun (WGS) entry which is preliminary data.</text>
</comment>
<protein>
    <submittedName>
        <fullName evidence="8">8139_t:CDS:1</fullName>
    </submittedName>
</protein>
<evidence type="ECO:0000256" key="2">
    <source>
        <dbReference type="ARBA" id="ARBA00022741"/>
    </source>
</evidence>
<reference evidence="8" key="1">
    <citation type="submission" date="2021-06" db="EMBL/GenBank/DDBJ databases">
        <authorList>
            <person name="Kallberg Y."/>
            <person name="Tangrot J."/>
            <person name="Rosling A."/>
        </authorList>
    </citation>
    <scope>NUCLEOTIDE SEQUENCE</scope>
    <source>
        <strain evidence="8">IA702</strain>
    </source>
</reference>
<evidence type="ECO:0000256" key="1">
    <source>
        <dbReference type="ARBA" id="ARBA00004123"/>
    </source>
</evidence>
<name>A0A9N9CUS4_9GLOM</name>
<proteinExistence type="predicted"/>
<feature type="domain" description="Helicase C-terminal" evidence="7">
    <location>
        <begin position="1"/>
        <end position="102"/>
    </location>
</feature>
<feature type="compositionally biased region" description="Polar residues" evidence="6">
    <location>
        <begin position="215"/>
        <end position="225"/>
    </location>
</feature>
<dbReference type="GO" id="GO:0003677">
    <property type="term" value="F:DNA binding"/>
    <property type="evidence" value="ECO:0007669"/>
    <property type="project" value="UniProtKB-KW"/>
</dbReference>
<keyword evidence="3" id="KW-0378">Hydrolase</keyword>
<evidence type="ECO:0000256" key="5">
    <source>
        <dbReference type="ARBA" id="ARBA00022840"/>
    </source>
</evidence>
<evidence type="ECO:0000256" key="3">
    <source>
        <dbReference type="ARBA" id="ARBA00022801"/>
    </source>
</evidence>
<dbReference type="GO" id="GO:0004386">
    <property type="term" value="F:helicase activity"/>
    <property type="evidence" value="ECO:0007669"/>
    <property type="project" value="UniProtKB-KW"/>
</dbReference>
<dbReference type="AlphaFoldDB" id="A0A9N9CUS4"/>
<keyword evidence="2" id="KW-0547">Nucleotide-binding</keyword>
<evidence type="ECO:0000256" key="4">
    <source>
        <dbReference type="ARBA" id="ARBA00022806"/>
    </source>
</evidence>